<feature type="compositionally biased region" description="Basic residues" evidence="1">
    <location>
        <begin position="49"/>
        <end position="64"/>
    </location>
</feature>
<sequence length="348" mass="38265">KPLPDFSEATAYSLGFVKPTTYRSSTLLRTNVKRATPYSPPAVRTQQKMSKKHNCSSASRKGRKTCVVTENPGQSLYDIPLEQPVLHNPEPQTATYGVKQNKKRKQVTAKGRLKKKAQVDHNANELPRESEMSTSVSEEMSTTVVKQVELQSAQASEKLTSTVPRATEETENGSGEVAQAQQKVPPIRIRFTANGPYIVNDSSSNLRLAVVVQRSRLFAFLLQSRRISVNAKAKKALTADDSSRIQPCGTSGTLRCAVRRQESSRFKKIVPSFPYLASDLMRNSYAVLTACMTGRAFPIAPNSKEANEAPEVTGDDFSSKSIVNEVIWRGLFSQHGIIPKSNGVVGCF</sequence>
<feature type="non-terminal residue" evidence="2">
    <location>
        <position position="1"/>
    </location>
</feature>
<comment type="caution">
    <text evidence="2">The sequence shown here is derived from an EMBL/GenBank/DDBJ whole genome shotgun (WGS) entry which is preliminary data.</text>
</comment>
<accession>A0AAN8GAU8</accession>
<proteinExistence type="predicted"/>
<feature type="compositionally biased region" description="Polar residues" evidence="1">
    <location>
        <begin position="154"/>
        <end position="164"/>
    </location>
</feature>
<feature type="region of interest" description="Disordered" evidence="1">
    <location>
        <begin position="154"/>
        <end position="181"/>
    </location>
</feature>
<gene>
    <name evidence="2" type="ORF">GCK32_016235</name>
</gene>
<name>A0AAN8GAU8_TRICO</name>
<feature type="region of interest" description="Disordered" evidence="1">
    <location>
        <begin position="37"/>
        <end position="64"/>
    </location>
</feature>
<dbReference type="AlphaFoldDB" id="A0AAN8GAU8"/>
<dbReference type="EMBL" id="WIXE01002037">
    <property type="protein sequence ID" value="KAK5985168.1"/>
    <property type="molecule type" value="Genomic_DNA"/>
</dbReference>
<feature type="region of interest" description="Disordered" evidence="1">
    <location>
        <begin position="90"/>
        <end position="136"/>
    </location>
</feature>
<reference evidence="2 3" key="1">
    <citation type="submission" date="2019-10" db="EMBL/GenBank/DDBJ databases">
        <title>Assembly and Annotation for the nematode Trichostrongylus colubriformis.</title>
        <authorList>
            <person name="Martin J."/>
        </authorList>
    </citation>
    <scope>NUCLEOTIDE SEQUENCE [LARGE SCALE GENOMIC DNA]</scope>
    <source>
        <strain evidence="2">G859</strain>
        <tissue evidence="2">Whole worm</tissue>
    </source>
</reference>
<evidence type="ECO:0000256" key="1">
    <source>
        <dbReference type="SAM" id="MobiDB-lite"/>
    </source>
</evidence>
<protein>
    <submittedName>
        <fullName evidence="2">Uncharacterized protein</fullName>
    </submittedName>
</protein>
<feature type="compositionally biased region" description="Basic and acidic residues" evidence="1">
    <location>
        <begin position="117"/>
        <end position="131"/>
    </location>
</feature>
<organism evidence="2 3">
    <name type="scientific">Trichostrongylus colubriformis</name>
    <name type="common">Black scour worm</name>
    <dbReference type="NCBI Taxonomy" id="6319"/>
    <lineage>
        <taxon>Eukaryota</taxon>
        <taxon>Metazoa</taxon>
        <taxon>Ecdysozoa</taxon>
        <taxon>Nematoda</taxon>
        <taxon>Chromadorea</taxon>
        <taxon>Rhabditida</taxon>
        <taxon>Rhabditina</taxon>
        <taxon>Rhabditomorpha</taxon>
        <taxon>Strongyloidea</taxon>
        <taxon>Trichostrongylidae</taxon>
        <taxon>Trichostrongylus</taxon>
    </lineage>
</organism>
<feature type="compositionally biased region" description="Basic residues" evidence="1">
    <location>
        <begin position="100"/>
        <end position="116"/>
    </location>
</feature>
<dbReference type="Proteomes" id="UP001331761">
    <property type="component" value="Unassembled WGS sequence"/>
</dbReference>
<evidence type="ECO:0000313" key="3">
    <source>
        <dbReference type="Proteomes" id="UP001331761"/>
    </source>
</evidence>
<evidence type="ECO:0000313" key="2">
    <source>
        <dbReference type="EMBL" id="KAK5985168.1"/>
    </source>
</evidence>
<keyword evidence="3" id="KW-1185">Reference proteome</keyword>